<dbReference type="OrthoDB" id="2389074at2"/>
<protein>
    <recommendedName>
        <fullName evidence="3">Cell-wall binding lipoprotein</fullName>
    </recommendedName>
</protein>
<gene>
    <name evidence="1" type="ORF">SAMN02745189_00867</name>
</gene>
<reference evidence="1 2" key="1">
    <citation type="submission" date="2016-11" db="EMBL/GenBank/DDBJ databases">
        <authorList>
            <person name="Jaros S."/>
            <person name="Januszkiewicz K."/>
            <person name="Wedrychowicz H."/>
        </authorList>
    </citation>
    <scope>NUCLEOTIDE SEQUENCE [LARGE SCALE GENOMIC DNA]</scope>
    <source>
        <strain evidence="1 2">DSM 16010</strain>
    </source>
</reference>
<dbReference type="EMBL" id="FRCF01000002">
    <property type="protein sequence ID" value="SHL69785.1"/>
    <property type="molecule type" value="Genomic_DNA"/>
</dbReference>
<dbReference type="PROSITE" id="PS51257">
    <property type="entry name" value="PROKAR_LIPOPROTEIN"/>
    <property type="match status" value="1"/>
</dbReference>
<evidence type="ECO:0000313" key="2">
    <source>
        <dbReference type="Proteomes" id="UP000184206"/>
    </source>
</evidence>
<dbReference type="STRING" id="1123231.SAMN02745189_00867"/>
<organism evidence="1 2">
    <name type="scientific">Lacicoccus alkaliphilus DSM 16010</name>
    <dbReference type="NCBI Taxonomy" id="1123231"/>
    <lineage>
        <taxon>Bacteria</taxon>
        <taxon>Bacillati</taxon>
        <taxon>Bacillota</taxon>
        <taxon>Bacilli</taxon>
        <taxon>Bacillales</taxon>
        <taxon>Salinicoccaceae</taxon>
        <taxon>Lacicoccus</taxon>
    </lineage>
</organism>
<evidence type="ECO:0008006" key="3">
    <source>
        <dbReference type="Google" id="ProtNLM"/>
    </source>
</evidence>
<dbReference type="Proteomes" id="UP000184206">
    <property type="component" value="Unassembled WGS sequence"/>
</dbReference>
<dbReference type="RefSeq" id="WP_072708618.1">
    <property type="nucleotide sequence ID" value="NZ_FRCF01000002.1"/>
</dbReference>
<dbReference type="AlphaFoldDB" id="A0A1M7CRG1"/>
<evidence type="ECO:0000313" key="1">
    <source>
        <dbReference type="EMBL" id="SHL69785.1"/>
    </source>
</evidence>
<sequence>MINRKIVWLSILVFTVILGACSGDEEAELEHNELNALYNHKVQKVLHFALDDGTEGLRIDEENSAPPIGEFETMQVMGKDTGYLTDKSASFIQELSAAQEDVADIWNDDFKQLYQRYRNEQAYIIEDEQLSLNEAQIEEVAIQIERLHTQYAALEQNLHDLEVPQSIAENSISTVQDVIDEISMAIENRTLALIEFKSIYQSEDYEKHDELLSIHVGNSDKYLTRADETINELASEVDDE</sequence>
<keyword evidence="2" id="KW-1185">Reference proteome</keyword>
<name>A0A1M7CRG1_9BACL</name>
<accession>A0A1M7CRG1</accession>
<proteinExistence type="predicted"/>